<dbReference type="KEGG" id="psim:KR76_03530"/>
<gene>
    <name evidence="4" type="ORF">KR76_03530</name>
</gene>
<dbReference type="EMBL" id="CP009896">
    <property type="protein sequence ID" value="AIY19693.2"/>
    <property type="molecule type" value="Genomic_DNA"/>
</dbReference>
<evidence type="ECO:0000259" key="2">
    <source>
        <dbReference type="Pfam" id="PF08241"/>
    </source>
</evidence>
<dbReference type="PANTHER" id="PTHR42912">
    <property type="entry name" value="METHYLTRANSFERASE"/>
    <property type="match status" value="1"/>
</dbReference>
<feature type="domain" description="Methyltransferase type 11" evidence="2">
    <location>
        <begin position="227"/>
        <end position="322"/>
    </location>
</feature>
<name>A0A0A1DT02_NOCSI</name>
<dbReference type="CDD" id="cd02440">
    <property type="entry name" value="AdoMet_MTases"/>
    <property type="match status" value="1"/>
</dbReference>
<keyword evidence="4" id="KW-0489">Methyltransferase</keyword>
<keyword evidence="5" id="KW-1185">Reference proteome</keyword>
<dbReference type="InterPro" id="IPR013216">
    <property type="entry name" value="Methyltransf_11"/>
</dbReference>
<dbReference type="InterPro" id="IPR029063">
    <property type="entry name" value="SAM-dependent_MTases_sf"/>
</dbReference>
<evidence type="ECO:0000313" key="4">
    <source>
        <dbReference type="EMBL" id="AIY19693.2"/>
    </source>
</evidence>
<sequence>MHPRFGTRNMILPLTDGTYLEVVEALDHPASDKAPFGQAVKARSALGGGWLGWAVAVPDIAVVEERLGRPAVPGSRHRPDGTELRWKQIGINGLIADPQLPFFLQWDIPSDLHPSTGADGTVSLAGIEIAGDPQRVSEWLGETVEAPLEDVKVEWVAPPRHARHPRRAGADAQRHRPHLKPVPGAIPSPNIWHHTATYELENRAADPDDRLWTAMRSRADWTGRTVLDLGCGTGFHLPRFAETAARVIGVEPHPGLARLAARRLRTRGVTGAEVLPGTAQEIPLPDASVDVVHARWAYFFGPGCEPGLVELDRVVRRGGVAMIIDNDASRSTFGGWFRHGYPHLEPPETVERFWSIRGWTLDRVDMGWRFETRADLEAVVRIEFAPEVADEFLGRHHGLEVDYAVNLWSRGW</sequence>
<dbReference type="Gene3D" id="3.40.50.150">
    <property type="entry name" value="Vaccinia Virus protein VP39"/>
    <property type="match status" value="1"/>
</dbReference>
<dbReference type="Proteomes" id="UP000030300">
    <property type="component" value="Chromosome"/>
</dbReference>
<evidence type="ECO:0000259" key="3">
    <source>
        <dbReference type="Pfam" id="PF13468"/>
    </source>
</evidence>
<keyword evidence="4" id="KW-0808">Transferase</keyword>
<evidence type="ECO:0000256" key="1">
    <source>
        <dbReference type="SAM" id="MobiDB-lite"/>
    </source>
</evidence>
<dbReference type="Gene3D" id="3.10.180.10">
    <property type="entry name" value="2,3-Dihydroxybiphenyl 1,2-Dioxygenase, domain 1"/>
    <property type="match status" value="1"/>
</dbReference>
<feature type="domain" description="Glyoxalase-like" evidence="3">
    <location>
        <begin position="2"/>
        <end position="142"/>
    </location>
</feature>
<dbReference type="Pfam" id="PF13468">
    <property type="entry name" value="Glyoxalase_3"/>
    <property type="match status" value="1"/>
</dbReference>
<dbReference type="InterPro" id="IPR025870">
    <property type="entry name" value="Glyoxalase-like_dom"/>
</dbReference>
<proteinExistence type="predicted"/>
<dbReference type="Pfam" id="PF08241">
    <property type="entry name" value="Methyltransf_11"/>
    <property type="match status" value="1"/>
</dbReference>
<dbReference type="eggNOG" id="COG2226">
    <property type="taxonomic scope" value="Bacteria"/>
</dbReference>
<dbReference type="PANTHER" id="PTHR42912:SF93">
    <property type="entry name" value="N6-ADENOSINE-METHYLTRANSFERASE TMT1A"/>
    <property type="match status" value="1"/>
</dbReference>
<protein>
    <submittedName>
        <fullName evidence="4">Methyltransferase type 11</fullName>
    </submittedName>
</protein>
<dbReference type="GO" id="GO:0008757">
    <property type="term" value="F:S-adenosylmethionine-dependent methyltransferase activity"/>
    <property type="evidence" value="ECO:0007669"/>
    <property type="project" value="InterPro"/>
</dbReference>
<dbReference type="AlphaFoldDB" id="A0A0A1DT02"/>
<evidence type="ECO:0000313" key="5">
    <source>
        <dbReference type="Proteomes" id="UP000030300"/>
    </source>
</evidence>
<reference evidence="4 5" key="1">
    <citation type="journal article" date="2015" name="Genome Announc.">
        <title>Complete Genome Sequence of Steroid-Transforming Nocardioides simplex VKM Ac-2033D.</title>
        <authorList>
            <person name="Shtratnikova V.Y."/>
            <person name="Schelkunov M.I."/>
            <person name="Pekov Y.A."/>
            <person name="Fokina V.V."/>
            <person name="Logacheva M.D."/>
            <person name="Sokolov S.L."/>
            <person name="Bragin E.Y."/>
            <person name="Ashapkin V.V."/>
            <person name="Donova M.V."/>
        </authorList>
    </citation>
    <scope>NUCLEOTIDE SEQUENCE [LARGE SCALE GENOMIC DNA]</scope>
    <source>
        <strain evidence="4 5">VKM Ac-2033D</strain>
    </source>
</reference>
<organism evidence="4 5">
    <name type="scientific">Nocardioides simplex</name>
    <name type="common">Arthrobacter simplex</name>
    <dbReference type="NCBI Taxonomy" id="2045"/>
    <lineage>
        <taxon>Bacteria</taxon>
        <taxon>Bacillati</taxon>
        <taxon>Actinomycetota</taxon>
        <taxon>Actinomycetes</taxon>
        <taxon>Propionibacteriales</taxon>
        <taxon>Nocardioidaceae</taxon>
        <taxon>Pimelobacter</taxon>
    </lineage>
</organism>
<dbReference type="InterPro" id="IPR050508">
    <property type="entry name" value="Methyltransf_Superfamily"/>
</dbReference>
<dbReference type="SUPFAM" id="SSF53335">
    <property type="entry name" value="S-adenosyl-L-methionine-dependent methyltransferases"/>
    <property type="match status" value="1"/>
</dbReference>
<dbReference type="GO" id="GO:0032259">
    <property type="term" value="P:methylation"/>
    <property type="evidence" value="ECO:0007669"/>
    <property type="project" value="UniProtKB-KW"/>
</dbReference>
<accession>A0A0A1DT02</accession>
<dbReference type="STRING" id="2045.KR76_03530"/>
<dbReference type="HOGENOM" id="CLU_667018_0_0_11"/>
<feature type="region of interest" description="Disordered" evidence="1">
    <location>
        <begin position="161"/>
        <end position="187"/>
    </location>
</feature>
<dbReference type="InterPro" id="IPR029068">
    <property type="entry name" value="Glyas_Bleomycin-R_OHBP_Dase"/>
</dbReference>